<evidence type="ECO:0000256" key="1">
    <source>
        <dbReference type="ARBA" id="ARBA00038125"/>
    </source>
</evidence>
<dbReference type="GeneID" id="100893188"/>
<name>A0A7M7GL69_STRPU</name>
<feature type="compositionally biased region" description="Basic residues" evidence="2">
    <location>
        <begin position="55"/>
        <end position="67"/>
    </location>
</feature>
<feature type="region of interest" description="Disordered" evidence="2">
    <location>
        <begin position="48"/>
        <end position="68"/>
    </location>
</feature>
<sequence>MDSSSNMKLPGLPALPKSLSGLLNANSGTWRETGRILAHQTNIQDSLTAGFSPSHVHKSGGRKKRKRIEIPRGNLDAALALLRKEMVGLRQLDMSLLSELYSLHESIQDYKSDMEKVVDSSLDLDADDSQLSHLSALDEELLED</sequence>
<dbReference type="OMA" id="QDYKSDM"/>
<dbReference type="Proteomes" id="UP000007110">
    <property type="component" value="Unassembled WGS sequence"/>
</dbReference>
<evidence type="ECO:0000256" key="2">
    <source>
        <dbReference type="SAM" id="MobiDB-lite"/>
    </source>
</evidence>
<dbReference type="RefSeq" id="XP_003726884.1">
    <property type="nucleotide sequence ID" value="XM_003726836.3"/>
</dbReference>
<protein>
    <submittedName>
        <fullName evidence="3">Uncharacterized protein</fullName>
    </submittedName>
</protein>
<dbReference type="AlphaFoldDB" id="A0A7M7GL69"/>
<dbReference type="EnsemblMetazoa" id="XM_003726836">
    <property type="protein sequence ID" value="XP_003726884"/>
    <property type="gene ID" value="LOC100893188"/>
</dbReference>
<organism evidence="3 4">
    <name type="scientific">Strongylocentrotus purpuratus</name>
    <name type="common">Purple sea urchin</name>
    <dbReference type="NCBI Taxonomy" id="7668"/>
    <lineage>
        <taxon>Eukaryota</taxon>
        <taxon>Metazoa</taxon>
        <taxon>Echinodermata</taxon>
        <taxon>Eleutherozoa</taxon>
        <taxon>Echinozoa</taxon>
        <taxon>Echinoidea</taxon>
        <taxon>Euechinoidea</taxon>
        <taxon>Echinacea</taxon>
        <taxon>Camarodonta</taxon>
        <taxon>Echinidea</taxon>
        <taxon>Strongylocentrotidae</taxon>
        <taxon>Strongylocentrotus</taxon>
    </lineage>
</organism>
<reference evidence="3" key="2">
    <citation type="submission" date="2021-01" db="UniProtKB">
        <authorList>
            <consortium name="EnsemblMetazoa"/>
        </authorList>
    </citation>
    <scope>IDENTIFICATION</scope>
</reference>
<dbReference type="PANTHER" id="PTHR46949:SF1">
    <property type="entry name" value="AT07979P2"/>
    <property type="match status" value="1"/>
</dbReference>
<comment type="similarity">
    <text evidence="1">Belongs to the FAM89 family.</text>
</comment>
<reference evidence="4" key="1">
    <citation type="submission" date="2015-02" db="EMBL/GenBank/DDBJ databases">
        <title>Genome sequencing for Strongylocentrotus purpuratus.</title>
        <authorList>
            <person name="Murali S."/>
            <person name="Liu Y."/>
            <person name="Vee V."/>
            <person name="English A."/>
            <person name="Wang M."/>
            <person name="Skinner E."/>
            <person name="Han Y."/>
            <person name="Muzny D.M."/>
            <person name="Worley K.C."/>
            <person name="Gibbs R.A."/>
        </authorList>
    </citation>
    <scope>NUCLEOTIDE SEQUENCE</scope>
</reference>
<dbReference type="OrthoDB" id="1681166at2759"/>
<keyword evidence="4" id="KW-1185">Reference proteome</keyword>
<dbReference type="PANTHER" id="PTHR46949">
    <property type="entry name" value="LEUCINE REPEAT ADAPTER PROTEIN 25"/>
    <property type="match status" value="1"/>
</dbReference>
<proteinExistence type="inferred from homology"/>
<accession>A0A7M7GL69</accession>
<evidence type="ECO:0000313" key="4">
    <source>
        <dbReference type="Proteomes" id="UP000007110"/>
    </source>
</evidence>
<dbReference type="KEGG" id="spu:100893188"/>
<evidence type="ECO:0000313" key="3">
    <source>
        <dbReference type="EnsemblMetazoa" id="XP_003726884"/>
    </source>
</evidence>
<dbReference type="InParanoid" id="A0A7M7GL69"/>